<reference evidence="1 2" key="2">
    <citation type="submission" date="2024-10" db="EMBL/GenBank/DDBJ databases">
        <authorList>
            <person name="Ryan C."/>
        </authorList>
    </citation>
    <scope>NUCLEOTIDE SEQUENCE [LARGE SCALE GENOMIC DNA]</scope>
</reference>
<name>A0ABC8WAT6_9POAL</name>
<accession>A0ABC8WAT6</accession>
<keyword evidence="2" id="KW-1185">Reference proteome</keyword>
<organism evidence="1 2">
    <name type="scientific">Urochloa decumbens</name>
    <dbReference type="NCBI Taxonomy" id="240449"/>
    <lineage>
        <taxon>Eukaryota</taxon>
        <taxon>Viridiplantae</taxon>
        <taxon>Streptophyta</taxon>
        <taxon>Embryophyta</taxon>
        <taxon>Tracheophyta</taxon>
        <taxon>Spermatophyta</taxon>
        <taxon>Magnoliopsida</taxon>
        <taxon>Liliopsida</taxon>
        <taxon>Poales</taxon>
        <taxon>Poaceae</taxon>
        <taxon>PACMAD clade</taxon>
        <taxon>Panicoideae</taxon>
        <taxon>Panicodae</taxon>
        <taxon>Paniceae</taxon>
        <taxon>Melinidinae</taxon>
        <taxon>Urochloa</taxon>
    </lineage>
</organism>
<protein>
    <submittedName>
        <fullName evidence="1">Uncharacterized protein</fullName>
    </submittedName>
</protein>
<dbReference type="PANTHER" id="PTHR34709:SF78">
    <property type="entry name" value="FBD DOMAIN-CONTAINING PROTEIN"/>
    <property type="match status" value="1"/>
</dbReference>
<evidence type="ECO:0000313" key="2">
    <source>
        <dbReference type="Proteomes" id="UP001497457"/>
    </source>
</evidence>
<dbReference type="PANTHER" id="PTHR34709">
    <property type="entry name" value="OS10G0396666 PROTEIN"/>
    <property type="match status" value="1"/>
</dbReference>
<dbReference type="InterPro" id="IPR055312">
    <property type="entry name" value="FBL15-like"/>
</dbReference>
<proteinExistence type="predicted"/>
<gene>
    <name evidence="1" type="ORF">URODEC1_LOCUS12063</name>
</gene>
<dbReference type="AlphaFoldDB" id="A0ABC8WAT6"/>
<reference evidence="2" key="1">
    <citation type="submission" date="2024-06" db="EMBL/GenBank/DDBJ databases">
        <authorList>
            <person name="Ryan C."/>
        </authorList>
    </citation>
    <scope>NUCLEOTIDE SEQUENCE [LARGE SCALE GENOMIC DNA]</scope>
</reference>
<dbReference type="Proteomes" id="UP001497457">
    <property type="component" value="Chromosome 12b"/>
</dbReference>
<sequence>MEGGDGSITGLDYDDDHVLRAPSLRFSVGESLSCDDEDGEACRRLIAALARRSSAGGHPDVEALEINFVCSSPHNMFISLPVRGSWYVLPHRHATAITSAHVAAWLRFAASHVTGSFKLAVPTLMGPAMTALTPEERLRSVEMPASARAEAMSLSFGHARLTVPAAAAAAFHALRDLHIGHARVEPGGADERNLGELLSAASCPRLRRLRLEHIAGPVALRIDAAATLEELWLEEIRGLNSLEVDTPGLRDRELRVTHCFRLVDDDATARISAPRNDACSKPQCFCNGKDDQKISMEHLREVKFTHFWPCKYHMSFVQLMMEGAPALERMTVELYIGKDLECSSIPGDRGHWAACPMDSSKRGRTKAYEWTLDKKQQEEEQGHDHILSKF</sequence>
<dbReference type="EMBL" id="OZ075122">
    <property type="protein sequence ID" value="CAL4906331.1"/>
    <property type="molecule type" value="Genomic_DNA"/>
</dbReference>
<evidence type="ECO:0000313" key="1">
    <source>
        <dbReference type="EMBL" id="CAL4906331.1"/>
    </source>
</evidence>